<evidence type="ECO:0000313" key="2">
    <source>
        <dbReference type="Proteomes" id="UP000799779"/>
    </source>
</evidence>
<gene>
    <name evidence="1" type="ORF">P154DRAFT_517409</name>
</gene>
<name>A0A6A5X0V9_9PLEO</name>
<dbReference type="AlphaFoldDB" id="A0A6A5X0V9"/>
<evidence type="ECO:0000313" key="1">
    <source>
        <dbReference type="EMBL" id="KAF2006959.1"/>
    </source>
</evidence>
<dbReference type="Proteomes" id="UP000799779">
    <property type="component" value="Unassembled WGS sequence"/>
</dbReference>
<dbReference type="EMBL" id="ML977558">
    <property type="protein sequence ID" value="KAF2006959.1"/>
    <property type="molecule type" value="Genomic_DNA"/>
</dbReference>
<reference evidence="1" key="1">
    <citation type="journal article" date="2020" name="Stud. Mycol.">
        <title>101 Dothideomycetes genomes: a test case for predicting lifestyles and emergence of pathogens.</title>
        <authorList>
            <person name="Haridas S."/>
            <person name="Albert R."/>
            <person name="Binder M."/>
            <person name="Bloem J."/>
            <person name="Labutti K."/>
            <person name="Salamov A."/>
            <person name="Andreopoulos B."/>
            <person name="Baker S."/>
            <person name="Barry K."/>
            <person name="Bills G."/>
            <person name="Bluhm B."/>
            <person name="Cannon C."/>
            <person name="Castanera R."/>
            <person name="Culley D."/>
            <person name="Daum C."/>
            <person name="Ezra D."/>
            <person name="Gonzalez J."/>
            <person name="Henrissat B."/>
            <person name="Kuo A."/>
            <person name="Liang C."/>
            <person name="Lipzen A."/>
            <person name="Lutzoni F."/>
            <person name="Magnuson J."/>
            <person name="Mondo S."/>
            <person name="Nolan M."/>
            <person name="Ohm R."/>
            <person name="Pangilinan J."/>
            <person name="Park H.-J."/>
            <person name="Ramirez L."/>
            <person name="Alfaro M."/>
            <person name="Sun H."/>
            <person name="Tritt A."/>
            <person name="Yoshinaga Y."/>
            <person name="Zwiers L.-H."/>
            <person name="Turgeon B."/>
            <person name="Goodwin S."/>
            <person name="Spatafora J."/>
            <person name="Crous P."/>
            <person name="Grigoriev I."/>
        </authorList>
    </citation>
    <scope>NUCLEOTIDE SEQUENCE</scope>
    <source>
        <strain evidence="1">CBS 123094</strain>
    </source>
</reference>
<protein>
    <submittedName>
        <fullName evidence="1">Uncharacterized protein</fullName>
    </submittedName>
</protein>
<sequence length="108" mass="12248">MHAFRLVLATPAGMMGLLTRNSRRDLEKAADELLHRRAACGVYSAAIGSEDEGGKLCEAEVDNHDSQWIAFRACRITGKDRRDAPNNLISWIYASWGRIWHWSARCQF</sequence>
<organism evidence="1 2">
    <name type="scientific">Amniculicola lignicola CBS 123094</name>
    <dbReference type="NCBI Taxonomy" id="1392246"/>
    <lineage>
        <taxon>Eukaryota</taxon>
        <taxon>Fungi</taxon>
        <taxon>Dikarya</taxon>
        <taxon>Ascomycota</taxon>
        <taxon>Pezizomycotina</taxon>
        <taxon>Dothideomycetes</taxon>
        <taxon>Pleosporomycetidae</taxon>
        <taxon>Pleosporales</taxon>
        <taxon>Amniculicolaceae</taxon>
        <taxon>Amniculicola</taxon>
    </lineage>
</organism>
<accession>A0A6A5X0V9</accession>
<keyword evidence="2" id="KW-1185">Reference proteome</keyword>
<proteinExistence type="predicted"/>